<keyword evidence="1" id="KW-0472">Membrane</keyword>
<name>A0AA42CBB0_9BACT</name>
<keyword evidence="1" id="KW-1133">Transmembrane helix</keyword>
<dbReference type="AlphaFoldDB" id="A0AA42CBB0"/>
<dbReference type="Proteomes" id="UP001163821">
    <property type="component" value="Unassembled WGS sequence"/>
</dbReference>
<evidence type="ECO:0000313" key="3">
    <source>
        <dbReference type="Proteomes" id="UP001163821"/>
    </source>
</evidence>
<dbReference type="RefSeq" id="WP_282593597.1">
    <property type="nucleotide sequence ID" value="NZ_JAPAAF010000080.1"/>
</dbReference>
<comment type="caution">
    <text evidence="2">The sequence shown here is derived from an EMBL/GenBank/DDBJ whole genome shotgun (WGS) entry which is preliminary data.</text>
</comment>
<proteinExistence type="predicted"/>
<keyword evidence="1" id="KW-0812">Transmembrane</keyword>
<evidence type="ECO:0000313" key="2">
    <source>
        <dbReference type="EMBL" id="MCW0485012.1"/>
    </source>
</evidence>
<reference evidence="2" key="1">
    <citation type="submission" date="2022-10" db="EMBL/GenBank/DDBJ databases">
        <title>Gaoshiqiia sediminis gen. nov., sp. nov., isolated from coastal sediment.</title>
        <authorList>
            <person name="Yu W.X."/>
            <person name="Mu D.S."/>
            <person name="Du J.Z."/>
            <person name="Liang Y.Q."/>
        </authorList>
    </citation>
    <scope>NUCLEOTIDE SEQUENCE</scope>
    <source>
        <strain evidence="2">A06</strain>
    </source>
</reference>
<accession>A0AA42CBB0</accession>
<evidence type="ECO:0000256" key="1">
    <source>
        <dbReference type="SAM" id="Phobius"/>
    </source>
</evidence>
<feature type="transmembrane region" description="Helical" evidence="1">
    <location>
        <begin position="6"/>
        <end position="24"/>
    </location>
</feature>
<sequence length="163" mass="18910">MDLGVTIIGAILIAICIVPIILMGRNRKKTEKKAFQSLINIANQQSCIINKHEICGDFVLGIDENRNFVFFFKQKKEEAISKFVDLSEVHICQAVKKTRNVKIDKENHSIIERVDLSFILTNKNKGEVKFELYDEEINTQLSEELQFVEKWAKQINDRLKNKK</sequence>
<dbReference type="EMBL" id="JAPAAF010000080">
    <property type="protein sequence ID" value="MCW0485012.1"/>
    <property type="molecule type" value="Genomic_DNA"/>
</dbReference>
<organism evidence="2 3">
    <name type="scientific">Gaoshiqia sediminis</name>
    <dbReference type="NCBI Taxonomy" id="2986998"/>
    <lineage>
        <taxon>Bacteria</taxon>
        <taxon>Pseudomonadati</taxon>
        <taxon>Bacteroidota</taxon>
        <taxon>Bacteroidia</taxon>
        <taxon>Marinilabiliales</taxon>
        <taxon>Prolixibacteraceae</taxon>
        <taxon>Gaoshiqia</taxon>
    </lineage>
</organism>
<protein>
    <submittedName>
        <fullName evidence="2">Uncharacterized protein</fullName>
    </submittedName>
</protein>
<keyword evidence="3" id="KW-1185">Reference proteome</keyword>
<gene>
    <name evidence="2" type="ORF">N2K84_19945</name>
</gene>